<dbReference type="HOGENOM" id="CLU_056776_3_2_9"/>
<dbReference type="InterPro" id="IPR039384">
    <property type="entry name" value="HINT"/>
</dbReference>
<dbReference type="CDD" id="cd01277">
    <property type="entry name" value="HINT_subgroup"/>
    <property type="match status" value="1"/>
</dbReference>
<dbReference type="OrthoDB" id="9784774at2"/>
<dbReference type="GO" id="GO:0009117">
    <property type="term" value="P:nucleotide metabolic process"/>
    <property type="evidence" value="ECO:0007669"/>
    <property type="project" value="TreeGrafter"/>
</dbReference>
<dbReference type="PROSITE" id="PS00892">
    <property type="entry name" value="HIT_1"/>
    <property type="match status" value="1"/>
</dbReference>
<dbReference type="InterPro" id="IPR019808">
    <property type="entry name" value="Histidine_triad_CS"/>
</dbReference>
<evidence type="ECO:0000256" key="2">
    <source>
        <dbReference type="PIRSR" id="PIRSR601310-3"/>
    </source>
</evidence>
<dbReference type="EMBL" id="AGXA01000001">
    <property type="protein sequence ID" value="EKU94446.1"/>
    <property type="molecule type" value="Genomic_DNA"/>
</dbReference>
<gene>
    <name evidence="5" type="ORF">HMPREF9698_00036</name>
</gene>
<dbReference type="AlphaFoldDB" id="K9EF23"/>
<dbReference type="Proteomes" id="UP000009875">
    <property type="component" value="Unassembled WGS sequence"/>
</dbReference>
<keyword evidence="6" id="KW-1185">Reference proteome</keyword>
<dbReference type="PROSITE" id="PS51084">
    <property type="entry name" value="HIT_2"/>
    <property type="match status" value="1"/>
</dbReference>
<evidence type="ECO:0000256" key="3">
    <source>
        <dbReference type="PROSITE-ProRule" id="PRU00464"/>
    </source>
</evidence>
<dbReference type="STRING" id="883081.HMPREF9698_00036"/>
<dbReference type="FunFam" id="3.30.428.10:FF:000014">
    <property type="entry name" value="Putative histidine triad (HIT) protein"/>
    <property type="match status" value="1"/>
</dbReference>
<dbReference type="InterPro" id="IPR011146">
    <property type="entry name" value="HIT-like"/>
</dbReference>
<proteinExistence type="predicted"/>
<dbReference type="PATRIC" id="fig|883081.3.peg.38"/>
<dbReference type="RefSeq" id="WP_003776103.1">
    <property type="nucleotide sequence ID" value="NZ_JH992957.1"/>
</dbReference>
<feature type="active site" description="Tele-AMP-histidine intermediate" evidence="1">
    <location>
        <position position="100"/>
    </location>
</feature>
<sequence>MSNCLFCDIIEGNVPSRKVYEDNKVYAFMDISQTTPGHTLVVPKEHVRNFFEMSSETAADLFSRVPKITQAIKASDDKVKGANILVNNEEVAYQSVFHSHVHIIPRYSSQDDFALKFTDNSEKFSDDQLDTIQARIQGQLQEGGQ</sequence>
<organism evidence="5 6">
    <name type="scientific">Alloiococcus otitis ATCC 51267</name>
    <dbReference type="NCBI Taxonomy" id="883081"/>
    <lineage>
        <taxon>Bacteria</taxon>
        <taxon>Bacillati</taxon>
        <taxon>Bacillota</taxon>
        <taxon>Bacilli</taxon>
        <taxon>Lactobacillales</taxon>
        <taxon>Carnobacteriaceae</taxon>
        <taxon>Alloiococcus</taxon>
    </lineage>
</organism>
<dbReference type="PANTHER" id="PTHR46648:SF1">
    <property type="entry name" value="ADENOSINE 5'-MONOPHOSPHORAMIDASE HNT1"/>
    <property type="match status" value="1"/>
</dbReference>
<feature type="domain" description="HIT" evidence="4">
    <location>
        <begin position="5"/>
        <end position="115"/>
    </location>
</feature>
<accession>K9EF23</accession>
<comment type="caution">
    <text evidence="5">The sequence shown here is derived from an EMBL/GenBank/DDBJ whole genome shotgun (WGS) entry which is preliminary data.</text>
</comment>
<name>K9EF23_9LACT</name>
<protein>
    <recommendedName>
        <fullName evidence="4">HIT domain-containing protein</fullName>
    </recommendedName>
</protein>
<dbReference type="Gene3D" id="3.30.428.10">
    <property type="entry name" value="HIT-like"/>
    <property type="match status" value="1"/>
</dbReference>
<evidence type="ECO:0000313" key="5">
    <source>
        <dbReference type="EMBL" id="EKU94446.1"/>
    </source>
</evidence>
<dbReference type="Pfam" id="PF01230">
    <property type="entry name" value="HIT"/>
    <property type="match status" value="1"/>
</dbReference>
<dbReference type="SUPFAM" id="SSF54197">
    <property type="entry name" value="HIT-like"/>
    <property type="match status" value="1"/>
</dbReference>
<evidence type="ECO:0000313" key="6">
    <source>
        <dbReference type="Proteomes" id="UP000009875"/>
    </source>
</evidence>
<dbReference type="eggNOG" id="COG0537">
    <property type="taxonomic scope" value="Bacteria"/>
</dbReference>
<reference evidence="5 6" key="1">
    <citation type="submission" date="2012-09" db="EMBL/GenBank/DDBJ databases">
        <title>The Genome Sequence of Alloiococcus otitis ATCC 51267.</title>
        <authorList>
            <consortium name="The Broad Institute Genome Sequencing Platform"/>
            <person name="Earl A."/>
            <person name="Ward D."/>
            <person name="Feldgarden M."/>
            <person name="Gevers D."/>
            <person name="Huys G."/>
            <person name="Walker B."/>
            <person name="Young S.K."/>
            <person name="Zeng Q."/>
            <person name="Gargeya S."/>
            <person name="Fitzgerald M."/>
            <person name="Haas B."/>
            <person name="Abouelleil A."/>
            <person name="Alvarado L."/>
            <person name="Arachchi H.M."/>
            <person name="Berlin A.M."/>
            <person name="Chapman S.B."/>
            <person name="Goldberg J."/>
            <person name="Griggs A."/>
            <person name="Gujja S."/>
            <person name="Hansen M."/>
            <person name="Howarth C."/>
            <person name="Imamovic A."/>
            <person name="Larimer J."/>
            <person name="McCowen C."/>
            <person name="Montmayeur A."/>
            <person name="Murphy C."/>
            <person name="Neiman D."/>
            <person name="Pearson M."/>
            <person name="Priest M."/>
            <person name="Roberts A."/>
            <person name="Saif S."/>
            <person name="Shea T."/>
            <person name="Sisk P."/>
            <person name="Sykes S."/>
            <person name="Wortman J."/>
            <person name="Nusbaum C."/>
            <person name="Birren B."/>
        </authorList>
    </citation>
    <scope>NUCLEOTIDE SEQUENCE [LARGE SCALE GENOMIC DNA]</scope>
    <source>
        <strain evidence="5 6">ATCC 51267</strain>
    </source>
</reference>
<evidence type="ECO:0000259" key="4">
    <source>
        <dbReference type="PROSITE" id="PS51084"/>
    </source>
</evidence>
<feature type="short sequence motif" description="Histidine triad motif" evidence="2 3">
    <location>
        <begin position="98"/>
        <end position="102"/>
    </location>
</feature>
<dbReference type="InterPro" id="IPR001310">
    <property type="entry name" value="Histidine_triad_HIT"/>
</dbReference>
<dbReference type="PANTHER" id="PTHR46648">
    <property type="entry name" value="HIT FAMILY PROTEIN 1"/>
    <property type="match status" value="1"/>
</dbReference>
<dbReference type="GO" id="GO:0003824">
    <property type="term" value="F:catalytic activity"/>
    <property type="evidence" value="ECO:0007669"/>
    <property type="project" value="InterPro"/>
</dbReference>
<dbReference type="InterPro" id="IPR036265">
    <property type="entry name" value="HIT-like_sf"/>
</dbReference>
<dbReference type="PRINTS" id="PR00332">
    <property type="entry name" value="HISTRIAD"/>
</dbReference>
<evidence type="ECO:0000256" key="1">
    <source>
        <dbReference type="PIRSR" id="PIRSR601310-1"/>
    </source>
</evidence>